<dbReference type="PROSITE" id="PS00775">
    <property type="entry name" value="GLYCOSYL_HYDROL_F3"/>
    <property type="match status" value="1"/>
</dbReference>
<keyword evidence="5" id="KW-0326">Glycosidase</keyword>
<organism evidence="7 8">
    <name type="scientific">Ornithinimicrobium avium</name>
    <dbReference type="NCBI Taxonomy" id="2283195"/>
    <lineage>
        <taxon>Bacteria</taxon>
        <taxon>Bacillati</taxon>
        <taxon>Actinomycetota</taxon>
        <taxon>Actinomycetes</taxon>
        <taxon>Micrococcales</taxon>
        <taxon>Ornithinimicrobiaceae</taxon>
        <taxon>Ornithinimicrobium</taxon>
    </lineage>
</organism>
<evidence type="ECO:0000256" key="2">
    <source>
        <dbReference type="ARBA" id="ARBA00005336"/>
    </source>
</evidence>
<evidence type="ECO:0000313" key="8">
    <source>
        <dbReference type="Proteomes" id="UP000253790"/>
    </source>
</evidence>
<evidence type="ECO:0000256" key="3">
    <source>
        <dbReference type="ARBA" id="ARBA00012663"/>
    </source>
</evidence>
<dbReference type="GO" id="GO:0005975">
    <property type="term" value="P:carbohydrate metabolic process"/>
    <property type="evidence" value="ECO:0007669"/>
    <property type="project" value="InterPro"/>
</dbReference>
<dbReference type="EC" id="3.2.1.52" evidence="3"/>
<dbReference type="OrthoDB" id="9805821at2"/>
<comment type="similarity">
    <text evidence="2">Belongs to the glycosyl hydrolase 3 family.</text>
</comment>
<dbReference type="PANTHER" id="PTHR30480">
    <property type="entry name" value="BETA-HEXOSAMINIDASE-RELATED"/>
    <property type="match status" value="1"/>
</dbReference>
<dbReference type="EMBL" id="CP031229">
    <property type="protein sequence ID" value="AXH94840.1"/>
    <property type="molecule type" value="Genomic_DNA"/>
</dbReference>
<evidence type="ECO:0000256" key="5">
    <source>
        <dbReference type="ARBA" id="ARBA00023295"/>
    </source>
</evidence>
<protein>
    <recommendedName>
        <fullName evidence="3">beta-N-acetylhexosaminidase</fullName>
        <ecNumber evidence="3">3.2.1.52</ecNumber>
    </recommendedName>
</protein>
<dbReference type="Pfam" id="PF00933">
    <property type="entry name" value="Glyco_hydro_3"/>
    <property type="match status" value="1"/>
</dbReference>
<dbReference type="AlphaFoldDB" id="A0A345NII2"/>
<dbReference type="GO" id="GO:0009254">
    <property type="term" value="P:peptidoglycan turnover"/>
    <property type="evidence" value="ECO:0007669"/>
    <property type="project" value="TreeGrafter"/>
</dbReference>
<dbReference type="SUPFAM" id="SSF51445">
    <property type="entry name" value="(Trans)glycosidases"/>
    <property type="match status" value="1"/>
</dbReference>
<dbReference type="GO" id="GO:0004563">
    <property type="term" value="F:beta-N-acetylhexosaminidase activity"/>
    <property type="evidence" value="ECO:0007669"/>
    <property type="project" value="UniProtKB-EC"/>
</dbReference>
<evidence type="ECO:0000313" key="7">
    <source>
        <dbReference type="EMBL" id="AXH94840.1"/>
    </source>
</evidence>
<dbReference type="InterPro" id="IPR001764">
    <property type="entry name" value="Glyco_hydro_3_N"/>
</dbReference>
<dbReference type="InterPro" id="IPR019800">
    <property type="entry name" value="Glyco_hydro_3_AS"/>
</dbReference>
<proteinExistence type="inferred from homology"/>
<evidence type="ECO:0000259" key="6">
    <source>
        <dbReference type="Pfam" id="PF00933"/>
    </source>
</evidence>
<dbReference type="PANTHER" id="PTHR30480:SF13">
    <property type="entry name" value="BETA-HEXOSAMINIDASE"/>
    <property type="match status" value="1"/>
</dbReference>
<reference evidence="7 8" key="1">
    <citation type="submission" date="2018-07" db="EMBL/GenBank/DDBJ databases">
        <title>Complete genome sequencing of Ornithinimicrobium sp. AMA3305.</title>
        <authorList>
            <person name="Bae J.-W."/>
        </authorList>
    </citation>
    <scope>NUCLEOTIDE SEQUENCE [LARGE SCALE GENOMIC DNA]</scope>
    <source>
        <strain evidence="7 8">AMA3305</strain>
    </source>
</reference>
<dbReference type="KEGG" id="orn:DV701_00360"/>
<dbReference type="InterPro" id="IPR017853">
    <property type="entry name" value="GH"/>
</dbReference>
<dbReference type="InterPro" id="IPR036962">
    <property type="entry name" value="Glyco_hydro_3_N_sf"/>
</dbReference>
<evidence type="ECO:0000256" key="4">
    <source>
        <dbReference type="ARBA" id="ARBA00022801"/>
    </source>
</evidence>
<evidence type="ECO:0000256" key="1">
    <source>
        <dbReference type="ARBA" id="ARBA00001231"/>
    </source>
</evidence>
<name>A0A345NII2_9MICO</name>
<dbReference type="Gene3D" id="3.20.20.300">
    <property type="entry name" value="Glycoside hydrolase, family 3, N-terminal domain"/>
    <property type="match status" value="1"/>
</dbReference>
<keyword evidence="8" id="KW-1185">Reference proteome</keyword>
<comment type="catalytic activity">
    <reaction evidence="1">
        <text>Hydrolysis of terminal non-reducing N-acetyl-D-hexosamine residues in N-acetyl-beta-D-hexosaminides.</text>
        <dbReference type="EC" id="3.2.1.52"/>
    </reaction>
</comment>
<accession>A0A345NII2</accession>
<dbReference type="InterPro" id="IPR050226">
    <property type="entry name" value="NagZ_Beta-hexosaminidase"/>
</dbReference>
<dbReference type="Proteomes" id="UP000253790">
    <property type="component" value="Chromosome"/>
</dbReference>
<keyword evidence="4 7" id="KW-0378">Hydrolase</keyword>
<gene>
    <name evidence="7" type="ORF">DV701_00360</name>
</gene>
<feature type="domain" description="Glycoside hydrolase family 3 N-terminal" evidence="6">
    <location>
        <begin position="14"/>
        <end position="318"/>
    </location>
</feature>
<sequence length="329" mass="33491">MVALQVGSAPSSLAPVVQDGHVGNILYLGGWTGSIQDIAAASATVQALATRDATGGIGLLVAADQEGGEVQQLRGPGFSTIPTALVQATLGAEELTREATVWGEQLVAAGINLNLAPVADVVPAELGTSNGPVGRWGREYGHDPQTVAAGIVPFIHGMQQAGVATSVKHFPGIGRITGNPDFTTDGLVDDVLTADDPYLDAFSAGIEAGASTVMVSSALYPRIDPDHPAMFSPAIIDGLLRRQLGYDGVVISDDVNAAAVRGLTGVRPATDLVAAGGDVVLTGDTASGARMVEQVADLARTDPAFAAKVDASLLRVLELKDSLGLLPCS</sequence>